<organism evidence="3 4">
    <name type="scientific">Fusarium oxysporum (strain Fo5176)</name>
    <name type="common">Fusarium vascular wilt</name>
    <dbReference type="NCBI Taxonomy" id="660025"/>
    <lineage>
        <taxon>Eukaryota</taxon>
        <taxon>Fungi</taxon>
        <taxon>Dikarya</taxon>
        <taxon>Ascomycota</taxon>
        <taxon>Pezizomycotina</taxon>
        <taxon>Sordariomycetes</taxon>
        <taxon>Hypocreomycetidae</taxon>
        <taxon>Hypocreales</taxon>
        <taxon>Nectriaceae</taxon>
        <taxon>Fusarium</taxon>
        <taxon>Fusarium oxysporum species complex</taxon>
    </lineage>
</organism>
<dbReference type="Proteomes" id="UP000002489">
    <property type="component" value="Unassembled WGS sequence"/>
</dbReference>
<feature type="region of interest" description="Disordered" evidence="1">
    <location>
        <begin position="398"/>
        <end position="427"/>
    </location>
</feature>
<feature type="region of interest" description="Disordered" evidence="1">
    <location>
        <begin position="496"/>
        <end position="525"/>
    </location>
</feature>
<reference evidence="4" key="1">
    <citation type="journal article" date="2012" name="Mol. Plant Microbe Interact.">
        <title>A highly conserved effector in Fusarium oxysporum is required for full virulence on Arabidopsis.</title>
        <authorList>
            <person name="Thatcher L.F."/>
            <person name="Gardiner D.M."/>
            <person name="Kazan K."/>
            <person name="Manners J."/>
        </authorList>
    </citation>
    <scope>NUCLEOTIDE SEQUENCE [LARGE SCALE GENOMIC DNA]</scope>
    <source>
        <strain evidence="4">Fo5176</strain>
    </source>
</reference>
<name>A0A0D2YDR2_FUSOF</name>
<feature type="compositionally biased region" description="Polar residues" evidence="1">
    <location>
        <begin position="499"/>
        <end position="525"/>
    </location>
</feature>
<evidence type="ECO:0000256" key="2">
    <source>
        <dbReference type="SAM" id="Phobius"/>
    </source>
</evidence>
<evidence type="ECO:0000256" key="1">
    <source>
        <dbReference type="SAM" id="MobiDB-lite"/>
    </source>
</evidence>
<dbReference type="InterPro" id="IPR015915">
    <property type="entry name" value="Kelch-typ_b-propeller"/>
</dbReference>
<dbReference type="Gene3D" id="2.120.10.80">
    <property type="entry name" value="Kelch-type beta propeller"/>
    <property type="match status" value="1"/>
</dbReference>
<feature type="transmembrane region" description="Helical" evidence="2">
    <location>
        <begin position="464"/>
        <end position="488"/>
    </location>
</feature>
<evidence type="ECO:0000313" key="3">
    <source>
        <dbReference type="EnsemblFungi" id="FOXG_14446P0"/>
    </source>
</evidence>
<protein>
    <recommendedName>
        <fullName evidence="5">Pre-mRNA splicing factor CLF1</fullName>
    </recommendedName>
</protein>
<evidence type="ECO:0000313" key="4">
    <source>
        <dbReference type="Proteomes" id="UP000002489"/>
    </source>
</evidence>
<feature type="compositionally biased region" description="Low complexity" evidence="1">
    <location>
        <begin position="712"/>
        <end position="726"/>
    </location>
</feature>
<accession>A0A0D2YDR2</accession>
<dbReference type="SUPFAM" id="SSF117281">
    <property type="entry name" value="Kelch motif"/>
    <property type="match status" value="1"/>
</dbReference>
<evidence type="ECO:0008006" key="5">
    <source>
        <dbReference type="Google" id="ProtNLM"/>
    </source>
</evidence>
<proteinExistence type="predicted"/>
<dbReference type="STRING" id="426428.A0A0D2YDR2"/>
<feature type="region of interest" description="Disordered" evidence="1">
    <location>
        <begin position="702"/>
        <end position="767"/>
    </location>
</feature>
<reference evidence="3" key="2">
    <citation type="submission" date="2025-08" db="UniProtKB">
        <authorList>
            <consortium name="EnsemblFungi"/>
        </authorList>
    </citation>
    <scope>IDENTIFICATION</scope>
    <source>
        <strain evidence="3">4287 / CBS 123668 / FGSC 9935 / NRRL 34936</strain>
    </source>
</reference>
<keyword evidence="2" id="KW-0812">Transmembrane</keyword>
<sequence length="767" mass="81472">MADIPRNDSVIGSSQILLRQEQPGGGPVIRSIQVDLWLRSFLISLGTSAAMSLPKPPTSLDDSCSVIYENTLYSFTPEAFLSLPLEEGAKWKKLEMGEKVSGAVCVGATPDDTAQAGLFVVGGTSGSDGYTGLQKYTYSTGKWTTITPSELITKDRLWHGSTYIKASDAILIYAGSRGGVAASSGETFTIQASEPYSVNSYGPGSSPGVKPILLNWSDVDACWVGGNTRNIAIALFNPTTGWRESGATLAEPLPKDSSSVQAIVMPGDDGSKSLYTFDLSQSPNQVRRFVLQDASGAPLSNSAAIANEKRELSLDDWPEYNSTLAPTATRQNFAIAQGADGKVVFSGGNSEDPLAIFDATKNSWVDATQVFDAENQKVLSDSTLTSSTFSTTETASSAKSTKSIYPQTRSSTSNSEISSTSATSTALSTGSSTASLTISEASVSATAGAAAGNSDDDFGISSNVILGIILGSILGFLALLGLLLLLLARRRKARRNGMEASSTRHFGNGSRQLLSRGQTRGHNATLSQESYSSMAILIDRTGKKKTSLTWKPTNETTRSSGSSLHKQIKATISKPILQEMPYPALQGYDTRGVGFDVTVAEHRPHAWPMEAQDGMRRSSGWNHYWSGGSALQILGFGGSKRTTAGSEQSSRYSEAMHHRFARATQDSSALPSLIFDFYPEINRVNSGSRVLAECSKIPFKGGVAGKLERTPSRTSSSGYSSGIPKSVNEAWDHTLSPKPWSPDRAPKVDCNPNSNFGAPLSPSVPGP</sequence>
<dbReference type="EnsemblFungi" id="FOXG_14446T0">
    <property type="protein sequence ID" value="FOXG_14446P0"/>
    <property type="gene ID" value="FOXG_14446"/>
</dbReference>
<dbReference type="AlphaFoldDB" id="A0A0D2YDR2"/>
<keyword evidence="2" id="KW-1133">Transmembrane helix</keyword>
<keyword evidence="2" id="KW-0472">Membrane</keyword>